<sequence>MVSMLAAGTGEFLANPPVVIKNYQITNNVGIITAVEELWAQGGPPRFFSGVGMGVVRKSLANGVHSSVPPRRASGALDALAPNFEKEMHGYEMSSYENLNNLRPLGRANPVFDATRARKKAEQDSILLANRIRLLRAEDARTRKKIVETEKKTQEILMARQRNEQRRHEKEVFDAQKEVMEQDFRTRQMVERLDQQHKILDKKREIQEKNAMGGNALRKQRQAHRQILNLERQASADEAFARAEQVRVAMDRAAQSRARSEGAKQELAKDVLRERMLREEDERRLRLQEIDRMEREEADLLQRLHRSQERHRMAYLQLEDVLRGASPLPDAHLASQAIQADMATPTPSSSRRNAESRESRPESRSSRPPLPRLAAPPTRAPPEVRAPPGARPCSAQRHKAKASVLMSGKSRIDTPPDAVDQLRQKHSLSAMSNASTASMGESIPAEGSGPSVSSSAPQIRYTTVDGVQLDIPAEEDLDLAAIGPTKSVLQAAWPQLQSNKVLLSFIAGSLTGSFAEVMTNPPDQVKTMTQAGVPFFDAVQLAARHPFRGAGFAGLRKGIIRGINWGGLAFFMHVFEWMYRKSIAVRTGRKRQISWNRDELETQTQFVRSVSQQAEN</sequence>
<evidence type="ECO:0000256" key="4">
    <source>
        <dbReference type="PROSITE-ProRule" id="PRU00282"/>
    </source>
</evidence>
<dbReference type="GO" id="GO:0016020">
    <property type="term" value="C:membrane"/>
    <property type="evidence" value="ECO:0007669"/>
    <property type="project" value="UniProtKB-SubCell"/>
</dbReference>
<dbReference type="EMBL" id="CAMXCT030001001">
    <property type="protein sequence ID" value="CAL4772885.1"/>
    <property type="molecule type" value="Genomic_DNA"/>
</dbReference>
<dbReference type="SUPFAM" id="SSF103506">
    <property type="entry name" value="Mitochondrial carrier"/>
    <property type="match status" value="1"/>
</dbReference>
<reference evidence="8" key="2">
    <citation type="submission" date="2024-04" db="EMBL/GenBank/DDBJ databases">
        <authorList>
            <person name="Chen Y."/>
            <person name="Shah S."/>
            <person name="Dougan E. K."/>
            <person name="Thang M."/>
            <person name="Chan C."/>
        </authorList>
    </citation>
    <scope>NUCLEOTIDE SEQUENCE [LARGE SCALE GENOMIC DNA]</scope>
</reference>
<reference evidence="7" key="1">
    <citation type="submission" date="2022-10" db="EMBL/GenBank/DDBJ databases">
        <authorList>
            <person name="Chen Y."/>
            <person name="Dougan E. K."/>
            <person name="Chan C."/>
            <person name="Rhodes N."/>
            <person name="Thang M."/>
        </authorList>
    </citation>
    <scope>NUCLEOTIDE SEQUENCE</scope>
</reference>
<feature type="region of interest" description="Disordered" evidence="6">
    <location>
        <begin position="338"/>
        <end position="417"/>
    </location>
</feature>
<dbReference type="InterPro" id="IPR023395">
    <property type="entry name" value="MCP_dom_sf"/>
</dbReference>
<evidence type="ECO:0000256" key="6">
    <source>
        <dbReference type="SAM" id="MobiDB-lite"/>
    </source>
</evidence>
<comment type="subcellular location">
    <subcellularLocation>
        <location evidence="1">Membrane</location>
        <topology evidence="1">Multi-pass membrane protein</topology>
    </subcellularLocation>
</comment>
<keyword evidence="2 4" id="KW-0812">Transmembrane</keyword>
<evidence type="ECO:0000256" key="1">
    <source>
        <dbReference type="ARBA" id="ARBA00004141"/>
    </source>
</evidence>
<feature type="compositionally biased region" description="Polar residues" evidence="6">
    <location>
        <begin position="429"/>
        <end position="439"/>
    </location>
</feature>
<keyword evidence="5" id="KW-0175">Coiled coil</keyword>
<keyword evidence="10" id="KW-1185">Reference proteome</keyword>
<feature type="repeat" description="Solcar" evidence="4">
    <location>
        <begin position="499"/>
        <end position="583"/>
    </location>
</feature>
<feature type="coiled-coil region" evidence="5">
    <location>
        <begin position="276"/>
        <end position="310"/>
    </location>
</feature>
<evidence type="ECO:0000256" key="3">
    <source>
        <dbReference type="ARBA" id="ARBA00023136"/>
    </source>
</evidence>
<feature type="region of interest" description="Disordered" evidence="6">
    <location>
        <begin position="429"/>
        <end position="456"/>
    </location>
</feature>
<evidence type="ECO:0000313" key="9">
    <source>
        <dbReference type="EMBL" id="CAL4772885.1"/>
    </source>
</evidence>
<dbReference type="EMBL" id="CAMXCT020001001">
    <property type="protein sequence ID" value="CAL1138948.1"/>
    <property type="molecule type" value="Genomic_DNA"/>
</dbReference>
<dbReference type="OrthoDB" id="409586at2759"/>
<feature type="compositionally biased region" description="Basic and acidic residues" evidence="6">
    <location>
        <begin position="352"/>
        <end position="365"/>
    </location>
</feature>
<name>A0A9P1C6E6_9DINO</name>
<dbReference type="InterPro" id="IPR018108">
    <property type="entry name" value="MCP_transmembrane"/>
</dbReference>
<dbReference type="PROSITE" id="PS50920">
    <property type="entry name" value="SOLCAR"/>
    <property type="match status" value="1"/>
</dbReference>
<organism evidence="7">
    <name type="scientific">Cladocopium goreaui</name>
    <dbReference type="NCBI Taxonomy" id="2562237"/>
    <lineage>
        <taxon>Eukaryota</taxon>
        <taxon>Sar</taxon>
        <taxon>Alveolata</taxon>
        <taxon>Dinophyceae</taxon>
        <taxon>Suessiales</taxon>
        <taxon>Symbiodiniaceae</taxon>
        <taxon>Cladocopium</taxon>
    </lineage>
</organism>
<evidence type="ECO:0000313" key="7">
    <source>
        <dbReference type="EMBL" id="CAI3985573.1"/>
    </source>
</evidence>
<dbReference type="AlphaFoldDB" id="A0A9P1C6E6"/>
<evidence type="ECO:0000313" key="8">
    <source>
        <dbReference type="EMBL" id="CAL1138948.1"/>
    </source>
</evidence>
<evidence type="ECO:0000313" key="10">
    <source>
        <dbReference type="Proteomes" id="UP001152797"/>
    </source>
</evidence>
<evidence type="ECO:0000256" key="5">
    <source>
        <dbReference type="SAM" id="Coils"/>
    </source>
</evidence>
<evidence type="ECO:0000256" key="2">
    <source>
        <dbReference type="ARBA" id="ARBA00022692"/>
    </source>
</evidence>
<feature type="compositionally biased region" description="Low complexity" evidence="6">
    <location>
        <begin position="372"/>
        <end position="383"/>
    </location>
</feature>
<comment type="caution">
    <text evidence="7">The sequence shown here is derived from an EMBL/GenBank/DDBJ whole genome shotgun (WGS) entry which is preliminary data.</text>
</comment>
<dbReference type="Proteomes" id="UP001152797">
    <property type="component" value="Unassembled WGS sequence"/>
</dbReference>
<keyword evidence="3 4" id="KW-0472">Membrane</keyword>
<protein>
    <submittedName>
        <fullName evidence="9">Reticulocyte-binding protein homolog 2a (PfR2Ha) (PfRH2a) [Cleaved into: Reticulocyte-binding protein homolog 2a 85 kDa form Reticulocyte-binding protein homolog 2a 285 kDa form]</fullName>
    </submittedName>
</protein>
<proteinExistence type="predicted"/>
<dbReference type="PANTHER" id="PTHR37473:SF1">
    <property type="entry name" value="EF-HAND DOMAIN-CONTAINING PROTEIN"/>
    <property type="match status" value="1"/>
</dbReference>
<dbReference type="PANTHER" id="PTHR37473">
    <property type="entry name" value="EF-HAND DOMAIN-CONTAINING PROTEIN"/>
    <property type="match status" value="1"/>
</dbReference>
<dbReference type="EMBL" id="CAMXCT010001001">
    <property type="protein sequence ID" value="CAI3985573.1"/>
    <property type="molecule type" value="Genomic_DNA"/>
</dbReference>
<gene>
    <name evidence="7" type="ORF">C1SCF055_LOCUS13006</name>
</gene>
<feature type="coiled-coil region" evidence="5">
    <location>
        <begin position="158"/>
        <end position="210"/>
    </location>
</feature>
<accession>A0A9P1C6E6</accession>